<dbReference type="Proteomes" id="UP000002067">
    <property type="component" value="Chromosome"/>
</dbReference>
<evidence type="ECO:0000313" key="3">
    <source>
        <dbReference type="EMBL" id="BAI42226.1"/>
    </source>
</evidence>
<proteinExistence type="predicted"/>
<name>A0A7S7JHG0_LACRG</name>
<feature type="domain" description="WxL Interacting Protein peptidoglycan binding" evidence="1">
    <location>
        <begin position="44"/>
        <end position="161"/>
    </location>
</feature>
<dbReference type="AlphaFoldDB" id="A0A7S7JHG0"/>
<accession>A0A7S7JHG0</accession>
<gene>
    <name evidence="3" type="ordered locus">LRHM_1699</name>
</gene>
<dbReference type="KEGG" id="lrh:LGG_01763"/>
<feature type="domain" description="WxL Interacting Protein host binding" evidence="2">
    <location>
        <begin position="173"/>
        <end position="306"/>
    </location>
</feature>
<evidence type="ECO:0000259" key="1">
    <source>
        <dbReference type="Pfam" id="PF06030"/>
    </source>
</evidence>
<dbReference type="Pfam" id="PF06030">
    <property type="entry name" value="WxLIP_PGBD"/>
    <property type="match status" value="1"/>
</dbReference>
<organism evidence="3 4">
    <name type="scientific">Lacticaseibacillus rhamnosus (strain ATCC 53103 / LMG 18243 / GG)</name>
    <name type="common">Lactobacillus rhamnosus</name>
    <dbReference type="NCBI Taxonomy" id="568703"/>
    <lineage>
        <taxon>Bacteria</taxon>
        <taxon>Bacillati</taxon>
        <taxon>Bacillota</taxon>
        <taxon>Bacilli</taxon>
        <taxon>Lactobacillales</taxon>
        <taxon>Lactobacillaceae</taxon>
        <taxon>Lacticaseibacillus</taxon>
    </lineage>
</organism>
<dbReference type="Pfam" id="PF11797">
    <property type="entry name" value="WxLIP_HBD"/>
    <property type="match status" value="1"/>
</dbReference>
<protein>
    <submittedName>
        <fullName evidence="3">Cell surface protein</fullName>
    </submittedName>
</protein>
<dbReference type="KEGG" id="lrg:LRHM_1699"/>
<sequence length="351" mass="38420">MHVCVDGATQKMKKSIWIVGLLGWVMVLFSGMWQQSAQAAGEGFTVKAELPENQRGTSASYFDLRVSPNQAQTLNVVIQNRQADPVTVLIKVNPAFTNDNGVVEYGEQVGRTDASLKVNLKTLLKAPTEVTIPALSQQTVPLQLKLPAQAFAGTVLGGLQFMAKPDEKATTSGAVANRYVYALGVVLTESDQVVPPNLRVQEVKAVSDHGHNAIQANIQNFEPAMLKDLTVEGKIFEADGSKTLYQTRKHELKMAPNSNFNFKVDLNDEPLKPGKYRFEGVAKAGGRTWHFKKTFMVAQKEADDLNAAAVKKAPAQANAIDWRLMILAGLVVLLTINVIAFKRYARHHRGA</sequence>
<reference evidence="3 4" key="1">
    <citation type="journal article" date="2009" name="J. Bacteriol.">
        <title>Complete genome sequence of the probiotic Lactobacillus rhamnosus ATCC 53103.</title>
        <authorList>
            <person name="Morita H."/>
            <person name="Toh H."/>
            <person name="Oshima K."/>
            <person name="Murakami M."/>
            <person name="Taylor T.D."/>
            <person name="Igimi S."/>
            <person name="Hattori M."/>
        </authorList>
    </citation>
    <scope>NUCLEOTIDE SEQUENCE [LARGE SCALE GENOMIC DNA]</scope>
    <source>
        <strain evidence="4">ATCC 53103 / LMG 18243 / GG [Tokyo]</strain>
    </source>
</reference>
<dbReference type="EMBL" id="AP011548">
    <property type="protein sequence ID" value="BAI42226.1"/>
    <property type="molecule type" value="Genomic_DNA"/>
</dbReference>
<dbReference type="RefSeq" id="WP_014569733.1">
    <property type="nucleotide sequence ID" value="NC_013198.1"/>
</dbReference>
<evidence type="ECO:0000313" key="4">
    <source>
        <dbReference type="Proteomes" id="UP000002067"/>
    </source>
</evidence>
<dbReference type="InterPro" id="IPR010317">
    <property type="entry name" value="WxLIP_PGBD"/>
</dbReference>
<evidence type="ECO:0000259" key="2">
    <source>
        <dbReference type="Pfam" id="PF11797"/>
    </source>
</evidence>
<dbReference type="InterPro" id="IPR021759">
    <property type="entry name" value="WxLIP_HBD"/>
</dbReference>